<sequence>MDVYELAAANALFTAKASNSKKRLKLKDIYDADKVRKNTEKSNSKKNEVLSLDRYKKAKEAMKNYSPSMN</sequence>
<protein>
    <submittedName>
        <fullName evidence="1">Uncharacterized protein</fullName>
    </submittedName>
</protein>
<keyword evidence="2" id="KW-1185">Reference proteome</keyword>
<accession>A0A6I2MC17</accession>
<name>A0A6I2MC17_9BACI</name>
<evidence type="ECO:0000313" key="1">
    <source>
        <dbReference type="EMBL" id="MRX54847.1"/>
    </source>
</evidence>
<organism evidence="1 2">
    <name type="scientific">Metabacillus idriensis</name>
    <dbReference type="NCBI Taxonomy" id="324768"/>
    <lineage>
        <taxon>Bacteria</taxon>
        <taxon>Bacillati</taxon>
        <taxon>Bacillota</taxon>
        <taxon>Bacilli</taxon>
        <taxon>Bacillales</taxon>
        <taxon>Bacillaceae</taxon>
        <taxon>Metabacillus</taxon>
    </lineage>
</organism>
<dbReference type="EMBL" id="WKKF01000002">
    <property type="protein sequence ID" value="MRX54847.1"/>
    <property type="molecule type" value="Genomic_DNA"/>
</dbReference>
<reference evidence="1 2" key="1">
    <citation type="submission" date="2019-11" db="EMBL/GenBank/DDBJ databases">
        <title>Bacillus idriensis genome.</title>
        <authorList>
            <person name="Konopka E.N."/>
            <person name="Newman J.D."/>
        </authorList>
    </citation>
    <scope>NUCLEOTIDE SEQUENCE [LARGE SCALE GENOMIC DNA]</scope>
    <source>
        <strain evidence="1 2">DSM 19097</strain>
    </source>
</reference>
<dbReference type="AlphaFoldDB" id="A0A6I2MC17"/>
<gene>
    <name evidence="1" type="ORF">GJU41_12765</name>
</gene>
<comment type="caution">
    <text evidence="1">The sequence shown here is derived from an EMBL/GenBank/DDBJ whole genome shotgun (WGS) entry which is preliminary data.</text>
</comment>
<proteinExistence type="predicted"/>
<dbReference type="RefSeq" id="WP_154318799.1">
    <property type="nucleotide sequence ID" value="NZ_CAJGAA010000002.1"/>
</dbReference>
<evidence type="ECO:0000313" key="2">
    <source>
        <dbReference type="Proteomes" id="UP000441585"/>
    </source>
</evidence>
<dbReference type="Proteomes" id="UP000441585">
    <property type="component" value="Unassembled WGS sequence"/>
</dbReference>